<accession>A0A502HC44</accession>
<reference evidence="2 3" key="1">
    <citation type="journal article" date="2019" name="Environ. Microbiol.">
        <title>Species interactions and distinct microbial communities in high Arctic permafrost affected cryosols are associated with the CH4 and CO2 gas fluxes.</title>
        <authorList>
            <person name="Altshuler I."/>
            <person name="Hamel J."/>
            <person name="Turney S."/>
            <person name="Magnuson E."/>
            <person name="Levesque R."/>
            <person name="Greer C."/>
            <person name="Whyte L.G."/>
        </authorList>
    </citation>
    <scope>NUCLEOTIDE SEQUENCE [LARGE SCALE GENOMIC DNA]</scope>
    <source>
        <strain evidence="2 3">S9.2P</strain>
    </source>
</reference>
<dbReference type="AlphaFoldDB" id="A0A502HC44"/>
<evidence type="ECO:0000313" key="2">
    <source>
        <dbReference type="EMBL" id="TPG72227.1"/>
    </source>
</evidence>
<organism evidence="2 3">
    <name type="scientific">Hymenobacter nivis</name>
    <dbReference type="NCBI Taxonomy" id="1850093"/>
    <lineage>
        <taxon>Bacteria</taxon>
        <taxon>Pseudomonadati</taxon>
        <taxon>Bacteroidota</taxon>
        <taxon>Cytophagia</taxon>
        <taxon>Cytophagales</taxon>
        <taxon>Hymenobacteraceae</taxon>
        <taxon>Hymenobacter</taxon>
    </lineage>
</organism>
<dbReference type="EMBL" id="RCYZ01000001">
    <property type="protein sequence ID" value="TPG72227.1"/>
    <property type="molecule type" value="Genomic_DNA"/>
</dbReference>
<dbReference type="GO" id="GO:0047555">
    <property type="term" value="F:3',5'-cyclic-GMP phosphodiesterase activity"/>
    <property type="evidence" value="ECO:0007669"/>
    <property type="project" value="TreeGrafter"/>
</dbReference>
<dbReference type="CDD" id="cd07735">
    <property type="entry name" value="class_II_PDE_MBL-fold"/>
    <property type="match status" value="1"/>
</dbReference>
<dbReference type="GO" id="GO:0006198">
    <property type="term" value="P:cAMP catabolic process"/>
    <property type="evidence" value="ECO:0007669"/>
    <property type="project" value="UniProtKB-UniRule"/>
</dbReference>
<evidence type="ECO:0000313" key="3">
    <source>
        <dbReference type="Proteomes" id="UP000317646"/>
    </source>
</evidence>
<sequence>MRSWKTGRCSLPTCRKSGIRMISVRALAGVMGRLGCACAGLLLGLLPLGALAQGPQRPAFDVVPLGVRGGLDEGNLSAYLVAPAGSSAYVCLDAGSLRTGLEKAVANQVFAVDADAVLKTYIKAYLISHAHLDHVAGLLLNAPDDAPKTIYGLPSCLATLQNDYFNWRAWPNFGPAGAPPALGKYRLQALLPGPEVVLPETALRLRTFPLSHARPYESAALLLRSHDDYLLYLGDTGADELEQGHQLQALWQAVGPLVRAGQLRALFIETSYANEQPEKLLFGHLTPARLMQELAALAQVAGPGALRAVPIVITHRKPPAANEAAIARQLAAANALGLRLLYPVQGQRLQF</sequence>
<dbReference type="GO" id="GO:1902660">
    <property type="term" value="P:negative regulation of glucose mediated signaling pathway"/>
    <property type="evidence" value="ECO:0007669"/>
    <property type="project" value="TreeGrafter"/>
</dbReference>
<keyword evidence="3" id="KW-1185">Reference proteome</keyword>
<dbReference type="PANTHER" id="PTHR28283">
    <property type="entry name" value="3',5'-CYCLIC-NUCLEOTIDE PHOSPHODIESTERASE 1"/>
    <property type="match status" value="1"/>
</dbReference>
<keyword evidence="1" id="KW-0114">cAMP</keyword>
<dbReference type="Pfam" id="PF02112">
    <property type="entry name" value="PDEase_II"/>
    <property type="match status" value="1"/>
</dbReference>
<keyword evidence="1" id="KW-0378">Hydrolase</keyword>
<dbReference type="PIRSF" id="PIRSF000962">
    <property type="entry name" value="Cyc_nuc_PDEase"/>
    <property type="match status" value="1"/>
</dbReference>
<gene>
    <name evidence="2" type="ORF">EAH73_03070</name>
</gene>
<protein>
    <submittedName>
        <fullName evidence="2">3',5'-cyclic-nucleotide phosphodiesterase</fullName>
    </submittedName>
</protein>
<evidence type="ECO:0000256" key="1">
    <source>
        <dbReference type="PIRNR" id="PIRNR000962"/>
    </source>
</evidence>
<dbReference type="PANTHER" id="PTHR28283:SF1">
    <property type="entry name" value="3',5'-CYCLIC-NUCLEOTIDE PHOSPHODIESTERASE 1"/>
    <property type="match status" value="1"/>
</dbReference>
<dbReference type="Gene3D" id="3.60.15.10">
    <property type="entry name" value="Ribonuclease Z/Hydroxyacylglutathione hydrolase-like"/>
    <property type="match status" value="1"/>
</dbReference>
<comment type="similarity">
    <text evidence="1">Belongs to the cyclic nucleotide phosphodiesterase class-II family.</text>
</comment>
<comment type="caution">
    <text evidence="2">The sequence shown here is derived from an EMBL/GenBank/DDBJ whole genome shotgun (WGS) entry which is preliminary data.</text>
</comment>
<name>A0A502HC44_9BACT</name>
<dbReference type="PRINTS" id="PR00388">
    <property type="entry name" value="PDIESTERASE2"/>
</dbReference>
<dbReference type="GO" id="GO:0004115">
    <property type="term" value="F:3',5'-cyclic-AMP phosphodiesterase activity"/>
    <property type="evidence" value="ECO:0007669"/>
    <property type="project" value="UniProtKB-UniRule"/>
</dbReference>
<dbReference type="InterPro" id="IPR036866">
    <property type="entry name" value="RibonucZ/Hydroxyglut_hydro"/>
</dbReference>
<proteinExistence type="inferred from homology"/>
<dbReference type="Proteomes" id="UP000317646">
    <property type="component" value="Unassembled WGS sequence"/>
</dbReference>
<dbReference type="InterPro" id="IPR000396">
    <property type="entry name" value="Pdiesterase2"/>
</dbReference>
<dbReference type="SUPFAM" id="SSF56281">
    <property type="entry name" value="Metallo-hydrolase/oxidoreductase"/>
    <property type="match status" value="1"/>
</dbReference>